<dbReference type="EMBL" id="QGGW01000001">
    <property type="protein sequence ID" value="PWK62124.1"/>
    <property type="molecule type" value="Genomic_DNA"/>
</dbReference>
<dbReference type="SUPFAM" id="SSF109910">
    <property type="entry name" value="YgfY-like"/>
    <property type="match status" value="1"/>
</dbReference>
<comment type="similarity">
    <text evidence="1">Belongs to the SdhE FAD assembly factor family.</text>
</comment>
<dbReference type="AlphaFoldDB" id="A0A316GMH4"/>
<dbReference type="Pfam" id="PF03937">
    <property type="entry name" value="Sdh5"/>
    <property type="match status" value="1"/>
</dbReference>
<dbReference type="RefSeq" id="WP_109664174.1">
    <property type="nucleotide sequence ID" value="NZ_QGGW01000001.1"/>
</dbReference>
<keyword evidence="5" id="KW-1185">Reference proteome</keyword>
<evidence type="ECO:0000313" key="4">
    <source>
        <dbReference type="EMBL" id="PWK62124.1"/>
    </source>
</evidence>
<proteinExistence type="inferred from homology"/>
<sequence>MTNETREIRLKRLRMRAGHRGIKEMDLILGGWAERHLATADDATLDAFETVMAEADQDLYQWVSGQAEPPGSLRPFLERLRAEFMAGR</sequence>
<dbReference type="Gene3D" id="1.10.150.250">
    <property type="entry name" value="Flavinator of succinate dehydrogenase"/>
    <property type="match status" value="1"/>
</dbReference>
<gene>
    <name evidence="4" type="ORF">C7455_101150</name>
</gene>
<keyword evidence="3" id="KW-0143">Chaperone</keyword>
<organism evidence="4 5">
    <name type="scientific">Roseicyclus mahoneyensis</name>
    <dbReference type="NCBI Taxonomy" id="164332"/>
    <lineage>
        <taxon>Bacteria</taxon>
        <taxon>Pseudomonadati</taxon>
        <taxon>Pseudomonadota</taxon>
        <taxon>Alphaproteobacteria</taxon>
        <taxon>Rhodobacterales</taxon>
        <taxon>Roseobacteraceae</taxon>
        <taxon>Roseicyclus</taxon>
    </lineage>
</organism>
<evidence type="ECO:0000256" key="2">
    <source>
        <dbReference type="ARBA" id="ARBA00019418"/>
    </source>
</evidence>
<protein>
    <recommendedName>
        <fullName evidence="2">FAD assembly factor SdhE</fullName>
    </recommendedName>
</protein>
<accession>A0A316GMH4</accession>
<evidence type="ECO:0000256" key="1">
    <source>
        <dbReference type="ARBA" id="ARBA00008571"/>
    </source>
</evidence>
<dbReference type="OrthoDB" id="9807264at2"/>
<dbReference type="Proteomes" id="UP000245708">
    <property type="component" value="Unassembled WGS sequence"/>
</dbReference>
<dbReference type="GO" id="GO:0006099">
    <property type="term" value="P:tricarboxylic acid cycle"/>
    <property type="evidence" value="ECO:0007669"/>
    <property type="project" value="TreeGrafter"/>
</dbReference>
<dbReference type="InterPro" id="IPR036714">
    <property type="entry name" value="SDH_sf"/>
</dbReference>
<evidence type="ECO:0000256" key="3">
    <source>
        <dbReference type="ARBA" id="ARBA00023186"/>
    </source>
</evidence>
<reference evidence="4 5" key="1">
    <citation type="submission" date="2018-05" db="EMBL/GenBank/DDBJ databases">
        <title>Genomic Encyclopedia of Type Strains, Phase IV (KMG-IV): sequencing the most valuable type-strain genomes for metagenomic binning, comparative biology and taxonomic classification.</title>
        <authorList>
            <person name="Goeker M."/>
        </authorList>
    </citation>
    <scope>NUCLEOTIDE SEQUENCE [LARGE SCALE GENOMIC DNA]</scope>
    <source>
        <strain evidence="4 5">DSM 16097</strain>
    </source>
</reference>
<evidence type="ECO:0000313" key="5">
    <source>
        <dbReference type="Proteomes" id="UP000245708"/>
    </source>
</evidence>
<dbReference type="PANTHER" id="PTHR12469">
    <property type="entry name" value="PROTEIN EMI5 HOMOLOG, MITOCHONDRIAL"/>
    <property type="match status" value="1"/>
</dbReference>
<comment type="caution">
    <text evidence="4">The sequence shown here is derived from an EMBL/GenBank/DDBJ whole genome shotgun (WGS) entry which is preliminary data.</text>
</comment>
<dbReference type="InterPro" id="IPR005631">
    <property type="entry name" value="SDH"/>
</dbReference>
<name>A0A316GMH4_9RHOB</name>
<dbReference type="PANTHER" id="PTHR12469:SF2">
    <property type="entry name" value="SUCCINATE DEHYDROGENASE ASSEMBLY FACTOR 2, MITOCHONDRIAL"/>
    <property type="match status" value="1"/>
</dbReference>